<proteinExistence type="predicted"/>
<evidence type="ECO:0000313" key="2">
    <source>
        <dbReference type="EMBL" id="KAG5531741.1"/>
    </source>
</evidence>
<protein>
    <submittedName>
        <fullName evidence="1">Uncharacterized protein</fullName>
    </submittedName>
</protein>
<comment type="caution">
    <text evidence="1">The sequence shown here is derived from an EMBL/GenBank/DDBJ whole genome shotgun (WGS) entry which is preliminary data.</text>
</comment>
<name>A0AAV6ILG1_9ERIC</name>
<sequence length="50" mass="6077">MRHSMKFNLNSSCVGSYERQPNDSIWWLEGICRYHYNYRHKAVKATRDAR</sequence>
<dbReference type="AlphaFoldDB" id="A0AAV6ILG1"/>
<gene>
    <name evidence="2" type="ORF">RHGRI_026383</name>
    <name evidence="1" type="ORF">RHGRI_029724</name>
</gene>
<accession>A0AAV6ILG1</accession>
<organism evidence="1 3">
    <name type="scientific">Rhododendron griersonianum</name>
    <dbReference type="NCBI Taxonomy" id="479676"/>
    <lineage>
        <taxon>Eukaryota</taxon>
        <taxon>Viridiplantae</taxon>
        <taxon>Streptophyta</taxon>
        <taxon>Embryophyta</taxon>
        <taxon>Tracheophyta</taxon>
        <taxon>Spermatophyta</taxon>
        <taxon>Magnoliopsida</taxon>
        <taxon>eudicotyledons</taxon>
        <taxon>Gunneridae</taxon>
        <taxon>Pentapetalae</taxon>
        <taxon>asterids</taxon>
        <taxon>Ericales</taxon>
        <taxon>Ericaceae</taxon>
        <taxon>Ericoideae</taxon>
        <taxon>Rhodoreae</taxon>
        <taxon>Rhododendron</taxon>
    </lineage>
</organism>
<dbReference type="EMBL" id="JACTNZ010000009">
    <property type="protein sequence ID" value="KAG5531741.1"/>
    <property type="molecule type" value="Genomic_DNA"/>
</dbReference>
<keyword evidence="3" id="KW-1185">Reference proteome</keyword>
<dbReference type="Proteomes" id="UP000823749">
    <property type="component" value="Chromosome 9"/>
</dbReference>
<dbReference type="Proteomes" id="UP000823749">
    <property type="component" value="Chromosome 10"/>
</dbReference>
<dbReference type="EMBL" id="JACTNZ010000010">
    <property type="protein sequence ID" value="KAG5529143.1"/>
    <property type="molecule type" value="Genomic_DNA"/>
</dbReference>
<evidence type="ECO:0000313" key="3">
    <source>
        <dbReference type="Proteomes" id="UP000823749"/>
    </source>
</evidence>
<evidence type="ECO:0000313" key="1">
    <source>
        <dbReference type="EMBL" id="KAG5529143.1"/>
    </source>
</evidence>
<reference evidence="1" key="1">
    <citation type="submission" date="2020-08" db="EMBL/GenBank/DDBJ databases">
        <title>Plant Genome Project.</title>
        <authorList>
            <person name="Zhang R.-G."/>
        </authorList>
    </citation>
    <scope>NUCLEOTIDE SEQUENCE</scope>
    <source>
        <strain evidence="1">WSP0</strain>
        <tissue evidence="1">Leaf</tissue>
    </source>
</reference>